<name>A0A2Z6ZSJ9_9LAMI</name>
<organism evidence="1 2">
    <name type="scientific">Dorcoceras hygrometricum</name>
    <dbReference type="NCBI Taxonomy" id="472368"/>
    <lineage>
        <taxon>Eukaryota</taxon>
        <taxon>Viridiplantae</taxon>
        <taxon>Streptophyta</taxon>
        <taxon>Embryophyta</taxon>
        <taxon>Tracheophyta</taxon>
        <taxon>Spermatophyta</taxon>
        <taxon>Magnoliopsida</taxon>
        <taxon>eudicotyledons</taxon>
        <taxon>Gunneridae</taxon>
        <taxon>Pentapetalae</taxon>
        <taxon>asterids</taxon>
        <taxon>lamiids</taxon>
        <taxon>Lamiales</taxon>
        <taxon>Gesneriaceae</taxon>
        <taxon>Didymocarpoideae</taxon>
        <taxon>Trichosporeae</taxon>
        <taxon>Loxocarpinae</taxon>
        <taxon>Dorcoceras</taxon>
    </lineage>
</organism>
<dbReference type="EMBL" id="KV201132">
    <property type="protein sequence ID" value="KZT75721.1"/>
    <property type="molecule type" value="Genomic_DNA"/>
</dbReference>
<proteinExistence type="predicted"/>
<evidence type="ECO:0000313" key="1">
    <source>
        <dbReference type="EMBL" id="KZT75721.1"/>
    </source>
</evidence>
<dbReference type="Proteomes" id="UP000250235">
    <property type="component" value="Unassembled WGS sequence"/>
</dbReference>
<protein>
    <submittedName>
        <fullName evidence="1">Uncharacterized protein</fullName>
    </submittedName>
</protein>
<keyword evidence="2" id="KW-1185">Reference proteome</keyword>
<dbReference type="AlphaFoldDB" id="A0A2Z6ZSJ9"/>
<evidence type="ECO:0000313" key="2">
    <source>
        <dbReference type="Proteomes" id="UP000250235"/>
    </source>
</evidence>
<sequence>MSVAYFVFSKRRCISLDIVAPSFNLVVPPFFKRYQLLRADIGRGFLRRTLLYRIKKFLRSQYKIEVAESVLVVQTGEPVAIQYSSERVFHRNHFIMQ</sequence>
<accession>A0A2Z6ZSJ9</accession>
<gene>
    <name evidence="1" type="ORF">F511_47254</name>
</gene>
<reference evidence="1 2" key="1">
    <citation type="journal article" date="2015" name="Proc. Natl. Acad. Sci. U.S.A.">
        <title>The resurrection genome of Boea hygrometrica: A blueprint for survival of dehydration.</title>
        <authorList>
            <person name="Xiao L."/>
            <person name="Yang G."/>
            <person name="Zhang L."/>
            <person name="Yang X."/>
            <person name="Zhao S."/>
            <person name="Ji Z."/>
            <person name="Zhou Q."/>
            <person name="Hu M."/>
            <person name="Wang Y."/>
            <person name="Chen M."/>
            <person name="Xu Y."/>
            <person name="Jin H."/>
            <person name="Xiao X."/>
            <person name="Hu G."/>
            <person name="Bao F."/>
            <person name="Hu Y."/>
            <person name="Wan P."/>
            <person name="Li L."/>
            <person name="Deng X."/>
            <person name="Kuang T."/>
            <person name="Xiang C."/>
            <person name="Zhu J.K."/>
            <person name="Oliver M.J."/>
            <person name="He Y."/>
        </authorList>
    </citation>
    <scope>NUCLEOTIDE SEQUENCE [LARGE SCALE GENOMIC DNA]</scope>
    <source>
        <strain evidence="2">cv. XS01</strain>
    </source>
</reference>